<evidence type="ECO:0008006" key="4">
    <source>
        <dbReference type="Google" id="ProtNLM"/>
    </source>
</evidence>
<gene>
    <name evidence="2" type="ORF">AA0535_2573</name>
</gene>
<dbReference type="InterPro" id="IPR025227">
    <property type="entry name" value="DUF4169"/>
</dbReference>
<comment type="caution">
    <text evidence="2">The sequence shown here is derived from an EMBL/GenBank/DDBJ whole genome shotgun (WGS) entry which is preliminary data.</text>
</comment>
<dbReference type="Proteomes" id="UP001062776">
    <property type="component" value="Unassembled WGS sequence"/>
</dbReference>
<reference evidence="2" key="1">
    <citation type="submission" date="2013-04" db="EMBL/GenBank/DDBJ databases">
        <title>The genome sequencing project of 58 acetic acid bacteria.</title>
        <authorList>
            <person name="Okamoto-Kainuma A."/>
            <person name="Ishikawa M."/>
            <person name="Umino S."/>
            <person name="Koizumi Y."/>
            <person name="Shiwa Y."/>
            <person name="Yoshikawa H."/>
            <person name="Matsutani M."/>
            <person name="Matsushita K."/>
        </authorList>
    </citation>
    <scope>NUCLEOTIDE SEQUENCE</scope>
    <source>
        <strain evidence="2">NRIC 0535</strain>
    </source>
</reference>
<protein>
    <recommendedName>
        <fullName evidence="4">DUF4169 family protein</fullName>
    </recommendedName>
</protein>
<keyword evidence="3" id="KW-1185">Reference proteome</keyword>
<dbReference type="RefSeq" id="WP_264816969.1">
    <property type="nucleotide sequence ID" value="NZ_BAPV01000057.1"/>
</dbReference>
<feature type="region of interest" description="Disordered" evidence="1">
    <location>
        <begin position="61"/>
        <end position="83"/>
    </location>
</feature>
<organism evidence="2 3">
    <name type="scientific">Asaia krungthepensis NRIC 0535</name>
    <dbReference type="NCBI Taxonomy" id="1307925"/>
    <lineage>
        <taxon>Bacteria</taxon>
        <taxon>Pseudomonadati</taxon>
        <taxon>Pseudomonadota</taxon>
        <taxon>Alphaproteobacteria</taxon>
        <taxon>Acetobacterales</taxon>
        <taxon>Acetobacteraceae</taxon>
        <taxon>Asaia</taxon>
    </lineage>
</organism>
<accession>A0ABQ0Q5L5</accession>
<evidence type="ECO:0000313" key="3">
    <source>
        <dbReference type="Proteomes" id="UP001062776"/>
    </source>
</evidence>
<feature type="compositionally biased region" description="Basic and acidic residues" evidence="1">
    <location>
        <begin position="73"/>
        <end position="83"/>
    </location>
</feature>
<evidence type="ECO:0000313" key="2">
    <source>
        <dbReference type="EMBL" id="GBQ92505.1"/>
    </source>
</evidence>
<proteinExistence type="predicted"/>
<sequence length="83" mass="9293">MAEIVNLRRVRKRVAREKDAALAEENRILHGRTRAERLKTELERGIRARELDGARLEDAAFAAPASANNEGSVKNDGDDRNDP</sequence>
<name>A0ABQ0Q5L5_9PROT</name>
<evidence type="ECO:0000256" key="1">
    <source>
        <dbReference type="SAM" id="MobiDB-lite"/>
    </source>
</evidence>
<dbReference type="Pfam" id="PF13770">
    <property type="entry name" value="DUF4169"/>
    <property type="match status" value="1"/>
</dbReference>
<dbReference type="EMBL" id="BAPV01000057">
    <property type="protein sequence ID" value="GBQ92505.1"/>
    <property type="molecule type" value="Genomic_DNA"/>
</dbReference>